<evidence type="ECO:0000259" key="5">
    <source>
        <dbReference type="PROSITE" id="PS50808"/>
    </source>
</evidence>
<organism evidence="6 7">
    <name type="scientific">Rhizophagus irregularis (strain DAOM 197198w)</name>
    <name type="common">Glomus intraradices</name>
    <dbReference type="NCBI Taxonomy" id="1432141"/>
    <lineage>
        <taxon>Eukaryota</taxon>
        <taxon>Fungi</taxon>
        <taxon>Fungi incertae sedis</taxon>
        <taxon>Mucoromycota</taxon>
        <taxon>Glomeromycotina</taxon>
        <taxon>Glomeromycetes</taxon>
        <taxon>Glomerales</taxon>
        <taxon>Glomeraceae</taxon>
        <taxon>Rhizophagus</taxon>
    </lineage>
</organism>
<proteinExistence type="predicted"/>
<evidence type="ECO:0000256" key="2">
    <source>
        <dbReference type="ARBA" id="ARBA00022771"/>
    </source>
</evidence>
<keyword evidence="7" id="KW-1185">Reference proteome</keyword>
<dbReference type="AlphaFoldDB" id="A0A015M7N5"/>
<keyword evidence="2 4" id="KW-0863">Zinc-finger</keyword>
<feature type="domain" description="BED-type" evidence="5">
    <location>
        <begin position="26"/>
        <end position="81"/>
    </location>
</feature>
<dbReference type="GO" id="GO:0008270">
    <property type="term" value="F:zinc ion binding"/>
    <property type="evidence" value="ECO:0007669"/>
    <property type="project" value="UniProtKB-KW"/>
</dbReference>
<dbReference type="InterPro" id="IPR003656">
    <property type="entry name" value="Znf_BED"/>
</dbReference>
<evidence type="ECO:0000313" key="6">
    <source>
        <dbReference type="EMBL" id="EXX62883.1"/>
    </source>
</evidence>
<evidence type="ECO:0000313" key="7">
    <source>
        <dbReference type="Proteomes" id="UP000022910"/>
    </source>
</evidence>
<evidence type="ECO:0000256" key="3">
    <source>
        <dbReference type="ARBA" id="ARBA00022833"/>
    </source>
</evidence>
<dbReference type="EMBL" id="JEMT01024333">
    <property type="protein sequence ID" value="EXX62883.1"/>
    <property type="molecule type" value="Genomic_DNA"/>
</dbReference>
<evidence type="ECO:0000256" key="1">
    <source>
        <dbReference type="ARBA" id="ARBA00022723"/>
    </source>
</evidence>
<gene>
    <name evidence="6" type="ORF">RirG_157600</name>
</gene>
<keyword evidence="1" id="KW-0479">Metal-binding</keyword>
<sequence length="98" mass="11343">MANLNLNIEQVTLKIKSGELLCQEKSGKSDVWLNFEEIIDKEEQPVGFAMCKNCSQLFKYDYKTGTSSLKRHKCPSDEKQPKITTFWGKKKFLLLPKK</sequence>
<dbReference type="SMART" id="SM00614">
    <property type="entry name" value="ZnF_BED"/>
    <property type="match status" value="1"/>
</dbReference>
<name>A0A015M7N5_RHIIW</name>
<keyword evidence="3" id="KW-0862">Zinc</keyword>
<dbReference type="Proteomes" id="UP000022910">
    <property type="component" value="Unassembled WGS sequence"/>
</dbReference>
<evidence type="ECO:0000256" key="4">
    <source>
        <dbReference type="PROSITE-ProRule" id="PRU00027"/>
    </source>
</evidence>
<dbReference type="GO" id="GO:0003677">
    <property type="term" value="F:DNA binding"/>
    <property type="evidence" value="ECO:0007669"/>
    <property type="project" value="InterPro"/>
</dbReference>
<dbReference type="PROSITE" id="PS50808">
    <property type="entry name" value="ZF_BED"/>
    <property type="match status" value="1"/>
</dbReference>
<reference evidence="6 7" key="1">
    <citation type="submission" date="2014-02" db="EMBL/GenBank/DDBJ databases">
        <title>Single nucleus genome sequencing reveals high similarity among nuclei of an endomycorrhizal fungus.</title>
        <authorList>
            <person name="Lin K."/>
            <person name="Geurts R."/>
            <person name="Zhang Z."/>
            <person name="Limpens E."/>
            <person name="Saunders D.G."/>
            <person name="Mu D."/>
            <person name="Pang E."/>
            <person name="Cao H."/>
            <person name="Cha H."/>
            <person name="Lin T."/>
            <person name="Zhou Q."/>
            <person name="Shang Y."/>
            <person name="Li Y."/>
            <person name="Ivanov S."/>
            <person name="Sharma T."/>
            <person name="Velzen R.V."/>
            <person name="Ruijter N.D."/>
            <person name="Aanen D.K."/>
            <person name="Win J."/>
            <person name="Kamoun S."/>
            <person name="Bisseling T."/>
            <person name="Huang S."/>
        </authorList>
    </citation>
    <scope>NUCLEOTIDE SEQUENCE [LARGE SCALE GENOMIC DNA]</scope>
    <source>
        <strain evidence="7">DAOM197198w</strain>
    </source>
</reference>
<protein>
    <recommendedName>
        <fullName evidence="5">BED-type domain-containing protein</fullName>
    </recommendedName>
</protein>
<accession>A0A015M7N5</accession>
<comment type="caution">
    <text evidence="6">The sequence shown here is derived from an EMBL/GenBank/DDBJ whole genome shotgun (WGS) entry which is preliminary data.</text>
</comment>
<dbReference type="HOGENOM" id="CLU_2334774_0_0_1"/>